<feature type="domain" description="Histidine kinase" evidence="17">
    <location>
        <begin position="503"/>
        <end position="724"/>
    </location>
</feature>
<dbReference type="Pfam" id="PF08447">
    <property type="entry name" value="PAS_3"/>
    <property type="match status" value="1"/>
</dbReference>
<dbReference type="CDD" id="cd16922">
    <property type="entry name" value="HATPase_EvgS-ArcB-TorS-like"/>
    <property type="match status" value="1"/>
</dbReference>
<proteinExistence type="predicted"/>
<dbReference type="PROSITE" id="PS50113">
    <property type="entry name" value="PAC"/>
    <property type="match status" value="1"/>
</dbReference>
<dbReference type="SUPFAM" id="SSF52172">
    <property type="entry name" value="CheY-like"/>
    <property type="match status" value="1"/>
</dbReference>
<evidence type="ECO:0000256" key="7">
    <source>
        <dbReference type="ARBA" id="ARBA00022741"/>
    </source>
</evidence>
<dbReference type="InterPro" id="IPR011006">
    <property type="entry name" value="CheY-like_superfamily"/>
</dbReference>
<dbReference type="Pfam" id="PF00072">
    <property type="entry name" value="Response_reg"/>
    <property type="match status" value="1"/>
</dbReference>
<comment type="catalytic activity">
    <reaction evidence="1">
        <text>ATP + protein L-histidine = ADP + protein N-phospho-L-histidine.</text>
        <dbReference type="EC" id="2.7.13.3"/>
    </reaction>
</comment>
<reference evidence="21 22" key="1">
    <citation type="submission" date="2014-09" db="EMBL/GenBank/DDBJ databases">
        <authorList>
            <person name="Grob C."/>
            <person name="Taubert M."/>
            <person name="Howat A.M."/>
            <person name="Burns O.J."/>
            <person name="Dixon J.L."/>
            <person name="Chen Y."/>
            <person name="Murrell J.C."/>
        </authorList>
    </citation>
    <scope>NUCLEOTIDE SEQUENCE [LARGE SCALE GENOMIC DNA]</scope>
    <source>
        <strain evidence="21">L4</strain>
    </source>
</reference>
<dbReference type="Gene3D" id="3.40.50.2300">
    <property type="match status" value="1"/>
</dbReference>
<evidence type="ECO:0000256" key="12">
    <source>
        <dbReference type="ARBA" id="ARBA00023136"/>
    </source>
</evidence>
<keyword evidence="6 16" id="KW-0812">Transmembrane</keyword>
<keyword evidence="12 16" id="KW-0472">Membrane</keyword>
<dbReference type="Gene3D" id="1.10.287.130">
    <property type="match status" value="1"/>
</dbReference>
<dbReference type="PROSITE" id="PS50109">
    <property type="entry name" value="HIS_KIN"/>
    <property type="match status" value="1"/>
</dbReference>
<comment type="caution">
    <text evidence="21">The sequence shown here is derived from an EMBL/GenBank/DDBJ whole genome shotgun (WGS) entry which is preliminary data.</text>
</comment>
<organism evidence="21 22">
    <name type="scientific">Methylophaga thiooxydans</name>
    <dbReference type="NCBI Taxonomy" id="392484"/>
    <lineage>
        <taxon>Bacteria</taxon>
        <taxon>Pseudomonadati</taxon>
        <taxon>Pseudomonadota</taxon>
        <taxon>Gammaproteobacteria</taxon>
        <taxon>Thiotrichales</taxon>
        <taxon>Piscirickettsiaceae</taxon>
        <taxon>Methylophaga</taxon>
    </lineage>
</organism>
<evidence type="ECO:0000256" key="10">
    <source>
        <dbReference type="ARBA" id="ARBA00022989"/>
    </source>
</evidence>
<comment type="subunit">
    <text evidence="13">At low DSF concentrations, interacts with RpfF.</text>
</comment>
<dbReference type="InterPro" id="IPR003594">
    <property type="entry name" value="HATPase_dom"/>
</dbReference>
<dbReference type="SMART" id="SM01079">
    <property type="entry name" value="CHASE"/>
    <property type="match status" value="1"/>
</dbReference>
<evidence type="ECO:0000256" key="8">
    <source>
        <dbReference type="ARBA" id="ARBA00022777"/>
    </source>
</evidence>
<dbReference type="PROSITE" id="PS50110">
    <property type="entry name" value="RESPONSE_REGULATORY"/>
    <property type="match status" value="1"/>
</dbReference>
<dbReference type="InterPro" id="IPR000014">
    <property type="entry name" value="PAS"/>
</dbReference>
<dbReference type="PRINTS" id="PR00344">
    <property type="entry name" value="BCTRLSENSOR"/>
</dbReference>
<dbReference type="Pfam" id="PF00512">
    <property type="entry name" value="HisKA"/>
    <property type="match status" value="1"/>
</dbReference>
<feature type="domain" description="CHASE" evidence="20">
    <location>
        <begin position="76"/>
        <end position="300"/>
    </location>
</feature>
<accession>A0A0A0BEA9</accession>
<evidence type="ECO:0000256" key="14">
    <source>
        <dbReference type="ARBA" id="ARBA00068150"/>
    </source>
</evidence>
<dbReference type="InterPro" id="IPR036890">
    <property type="entry name" value="HATPase_C_sf"/>
</dbReference>
<evidence type="ECO:0000313" key="21">
    <source>
        <dbReference type="EMBL" id="KGM06246.1"/>
    </source>
</evidence>
<dbReference type="Proteomes" id="UP000029999">
    <property type="component" value="Unassembled WGS sequence"/>
</dbReference>
<evidence type="ECO:0000256" key="2">
    <source>
        <dbReference type="ARBA" id="ARBA00004370"/>
    </source>
</evidence>
<dbReference type="GO" id="GO:0016020">
    <property type="term" value="C:membrane"/>
    <property type="evidence" value="ECO:0007669"/>
    <property type="project" value="UniProtKB-SubCell"/>
</dbReference>
<dbReference type="CDD" id="cd00130">
    <property type="entry name" value="PAS"/>
    <property type="match status" value="1"/>
</dbReference>
<dbReference type="InterPro" id="IPR035965">
    <property type="entry name" value="PAS-like_dom_sf"/>
</dbReference>
<dbReference type="Gene3D" id="3.30.450.350">
    <property type="entry name" value="CHASE domain"/>
    <property type="match status" value="1"/>
</dbReference>
<dbReference type="GO" id="GO:0000155">
    <property type="term" value="F:phosphorelay sensor kinase activity"/>
    <property type="evidence" value="ECO:0007669"/>
    <property type="project" value="InterPro"/>
</dbReference>
<dbReference type="SMART" id="SM00388">
    <property type="entry name" value="HisKA"/>
    <property type="match status" value="1"/>
</dbReference>
<evidence type="ECO:0000259" key="19">
    <source>
        <dbReference type="PROSITE" id="PS50113"/>
    </source>
</evidence>
<dbReference type="Gene3D" id="3.30.450.20">
    <property type="entry name" value="PAS domain"/>
    <property type="match status" value="1"/>
</dbReference>
<sequence length="1011" mass="114119">MKQLIGNYSKHPPAAWLVLLLSLLVTYWAWFVASEAVQQRASERFEFMASDVANAISERMDEYELALRSGLALFHASDTVSRKEWQDFADTLYLDKHFPGIQGLGYSVMLEPYQVAPHELAIQQEGFDNYQITPEGIREQYSAIMFLEPFDWRNQRAFGYDMFSEPTRREAMERARDTADFSASGRVTLVQETEEDVQFGFLMYLPLYKKSSPLTYVEDRREALQGFVYAAFRVGDLMAGLLGSAQQNVNFELYEGNPEQGVMLHNNAPNNVVHYNSPDSEDSFKATHKFDVGGQTWSLYVYSDTGFISSSELHQPIFIVVTGILLDIFLFFLISYLARGRNQAQVSEQRAIVDFQHSQQRLQLAADAGNMGLAEWNLETGELYWDDRMLALYGYTQDTFDDGMAAWQQRVHPDDQAEVIKQVEAARQFKQQFDLQFRIVLPSKEIRHIAASIVVERNTSGQAVRMVGFHHDISEHKQVEAILKTERDDAESANRSRGEFLANMSHEIRTPINGVMGAMNLLADTPLSASQHNLLNISKRSAESLLGIINDILDLSKIESGKLEIIEEEVALVNTLCDVARLLSAKAESKHIELLCPAHYLAEVSVKVDGLRLRQILTNLLNNAIKFTEQGCVKLNVDVLHQTSDKLRLRFNVVDTGQGIATDQQALLFQRFQQVDSSLTRREGGSGLGLSISKQLVELMGGSIGVESELGKGSRFWFELDLMKATQNQPVKRRLFDDMQVCVLKPEEMYQHFYTSVFSAWNLVHTHTDDYSKALETLSSSTCSNKVLIVDANYLNDKALMANLAATTDKMHNIYLFVVCPQSMLAMIPQVVTDQADQIISKPLMQSELYNAFLSVVAENVKENIMEYAPVAESYKQFNANVLVVEDNTTNIVIIQGLLKKFNVTTDVAEDGQQALNLLAKNNYDLVLMDCQMPVMDGFETTRTIRKADSDILNREIPIIALTAQAMRGDEATCREAGMDDYLSKPIEPRLLYEKLSKWLPEAGKDQLASL</sequence>
<dbReference type="InterPro" id="IPR036097">
    <property type="entry name" value="HisK_dim/P_sf"/>
</dbReference>
<dbReference type="InterPro" id="IPR013655">
    <property type="entry name" value="PAS_fold_3"/>
</dbReference>
<evidence type="ECO:0000259" key="20">
    <source>
        <dbReference type="PROSITE" id="PS50839"/>
    </source>
</evidence>
<dbReference type="SMART" id="SM00086">
    <property type="entry name" value="PAC"/>
    <property type="match status" value="1"/>
</dbReference>
<dbReference type="SMART" id="SM00091">
    <property type="entry name" value="PAS"/>
    <property type="match status" value="1"/>
</dbReference>
<evidence type="ECO:0000256" key="6">
    <source>
        <dbReference type="ARBA" id="ARBA00022692"/>
    </source>
</evidence>
<evidence type="ECO:0000256" key="13">
    <source>
        <dbReference type="ARBA" id="ARBA00064003"/>
    </source>
</evidence>
<dbReference type="STRING" id="392484.LP43_2119"/>
<feature type="domain" description="PAC" evidence="19">
    <location>
        <begin position="433"/>
        <end position="485"/>
    </location>
</feature>
<dbReference type="SUPFAM" id="SSF47384">
    <property type="entry name" value="Homodimeric domain of signal transducing histidine kinase"/>
    <property type="match status" value="1"/>
</dbReference>
<dbReference type="InterPro" id="IPR000700">
    <property type="entry name" value="PAS-assoc_C"/>
</dbReference>
<evidence type="ECO:0000259" key="18">
    <source>
        <dbReference type="PROSITE" id="PS50110"/>
    </source>
</evidence>
<protein>
    <recommendedName>
        <fullName evidence="14">Sensory/regulatory protein RpfC</fullName>
        <ecNumber evidence="3">2.7.13.3</ecNumber>
    </recommendedName>
</protein>
<keyword evidence="4 15" id="KW-0597">Phosphoprotein</keyword>
<feature type="transmembrane region" description="Helical" evidence="16">
    <location>
        <begin position="317"/>
        <end position="338"/>
    </location>
</feature>
<dbReference type="SMART" id="SM00387">
    <property type="entry name" value="HATPase_c"/>
    <property type="match status" value="1"/>
</dbReference>
<evidence type="ECO:0000256" key="16">
    <source>
        <dbReference type="SAM" id="Phobius"/>
    </source>
</evidence>
<evidence type="ECO:0000256" key="5">
    <source>
        <dbReference type="ARBA" id="ARBA00022679"/>
    </source>
</evidence>
<dbReference type="Pfam" id="PF02518">
    <property type="entry name" value="HATPase_c"/>
    <property type="match status" value="1"/>
</dbReference>
<evidence type="ECO:0000256" key="4">
    <source>
        <dbReference type="ARBA" id="ARBA00022553"/>
    </source>
</evidence>
<evidence type="ECO:0000256" key="3">
    <source>
        <dbReference type="ARBA" id="ARBA00012438"/>
    </source>
</evidence>
<dbReference type="GO" id="GO:0005524">
    <property type="term" value="F:ATP binding"/>
    <property type="evidence" value="ECO:0007669"/>
    <property type="project" value="UniProtKB-KW"/>
</dbReference>
<dbReference type="SMART" id="SM00448">
    <property type="entry name" value="REC"/>
    <property type="match status" value="1"/>
</dbReference>
<dbReference type="SUPFAM" id="SSF55874">
    <property type="entry name" value="ATPase domain of HSP90 chaperone/DNA topoisomerase II/histidine kinase"/>
    <property type="match status" value="1"/>
</dbReference>
<keyword evidence="11" id="KW-0902">Two-component regulatory system</keyword>
<keyword evidence="5" id="KW-0808">Transferase</keyword>
<dbReference type="FunFam" id="1.10.287.130:FF:000002">
    <property type="entry name" value="Two-component osmosensing histidine kinase"/>
    <property type="match status" value="1"/>
</dbReference>
<keyword evidence="7" id="KW-0547">Nucleotide-binding</keyword>
<dbReference type="PANTHER" id="PTHR45339">
    <property type="entry name" value="HYBRID SIGNAL TRANSDUCTION HISTIDINE KINASE J"/>
    <property type="match status" value="1"/>
</dbReference>
<name>A0A0A0BEA9_9GAMM</name>
<keyword evidence="8" id="KW-0418">Kinase</keyword>
<keyword evidence="9" id="KW-0067">ATP-binding</keyword>
<gene>
    <name evidence="21" type="ORF">LP43_2119</name>
</gene>
<dbReference type="PROSITE" id="PS50839">
    <property type="entry name" value="CHASE"/>
    <property type="match status" value="1"/>
</dbReference>
<dbReference type="InterPro" id="IPR003661">
    <property type="entry name" value="HisK_dim/P_dom"/>
</dbReference>
<dbReference type="Pfam" id="PF03924">
    <property type="entry name" value="CHASE"/>
    <property type="match status" value="1"/>
</dbReference>
<dbReference type="EC" id="2.7.13.3" evidence="3"/>
<feature type="domain" description="Response regulatory" evidence="18">
    <location>
        <begin position="881"/>
        <end position="1000"/>
    </location>
</feature>
<evidence type="ECO:0000313" key="22">
    <source>
        <dbReference type="Proteomes" id="UP000029999"/>
    </source>
</evidence>
<dbReference type="InterPro" id="IPR001789">
    <property type="entry name" value="Sig_transdc_resp-reg_receiver"/>
</dbReference>
<dbReference type="InterPro" id="IPR001610">
    <property type="entry name" value="PAC"/>
</dbReference>
<dbReference type="InterPro" id="IPR042240">
    <property type="entry name" value="CHASE_sf"/>
</dbReference>
<dbReference type="EMBL" id="JRQD01000005">
    <property type="protein sequence ID" value="KGM06246.1"/>
    <property type="molecule type" value="Genomic_DNA"/>
</dbReference>
<dbReference type="CDD" id="cd17546">
    <property type="entry name" value="REC_hyHK_CKI1_RcsC-like"/>
    <property type="match status" value="1"/>
</dbReference>
<dbReference type="NCBIfam" id="TIGR00229">
    <property type="entry name" value="sensory_box"/>
    <property type="match status" value="1"/>
</dbReference>
<keyword evidence="10 16" id="KW-1133">Transmembrane helix</keyword>
<dbReference type="InterPro" id="IPR005467">
    <property type="entry name" value="His_kinase_dom"/>
</dbReference>
<dbReference type="Gene3D" id="2.10.70.100">
    <property type="match status" value="1"/>
</dbReference>
<dbReference type="FunFam" id="3.30.565.10:FF:000010">
    <property type="entry name" value="Sensor histidine kinase RcsC"/>
    <property type="match status" value="1"/>
</dbReference>
<comment type="subcellular location">
    <subcellularLocation>
        <location evidence="2">Membrane</location>
    </subcellularLocation>
</comment>
<evidence type="ECO:0000256" key="1">
    <source>
        <dbReference type="ARBA" id="ARBA00000085"/>
    </source>
</evidence>
<dbReference type="SUPFAM" id="SSF55785">
    <property type="entry name" value="PYP-like sensor domain (PAS domain)"/>
    <property type="match status" value="1"/>
</dbReference>
<dbReference type="PANTHER" id="PTHR45339:SF5">
    <property type="entry name" value="HISTIDINE KINASE"/>
    <property type="match status" value="1"/>
</dbReference>
<dbReference type="RefSeq" id="WP_036314985.1">
    <property type="nucleotide sequence ID" value="NZ_JRQD01000005.1"/>
</dbReference>
<dbReference type="Gene3D" id="3.30.565.10">
    <property type="entry name" value="Histidine kinase-like ATPase, C-terminal domain"/>
    <property type="match status" value="1"/>
</dbReference>
<feature type="modified residue" description="4-aspartylphosphate" evidence="15">
    <location>
        <position position="930"/>
    </location>
</feature>
<dbReference type="AlphaFoldDB" id="A0A0A0BEA9"/>
<dbReference type="InterPro" id="IPR004358">
    <property type="entry name" value="Sig_transdc_His_kin-like_C"/>
</dbReference>
<evidence type="ECO:0000256" key="9">
    <source>
        <dbReference type="ARBA" id="ARBA00022840"/>
    </source>
</evidence>
<dbReference type="InterPro" id="IPR006189">
    <property type="entry name" value="CHASE_dom"/>
</dbReference>
<evidence type="ECO:0000256" key="15">
    <source>
        <dbReference type="PROSITE-ProRule" id="PRU00169"/>
    </source>
</evidence>
<evidence type="ECO:0000259" key="17">
    <source>
        <dbReference type="PROSITE" id="PS50109"/>
    </source>
</evidence>
<dbReference type="CDD" id="cd00082">
    <property type="entry name" value="HisKA"/>
    <property type="match status" value="1"/>
</dbReference>
<evidence type="ECO:0000256" key="11">
    <source>
        <dbReference type="ARBA" id="ARBA00023012"/>
    </source>
</evidence>